<dbReference type="Pfam" id="PF14828">
    <property type="entry name" value="Amnionless"/>
    <property type="match status" value="1"/>
</dbReference>
<evidence type="ECO:0000313" key="3">
    <source>
        <dbReference type="WBParaSite" id="Minc3s00807g17602"/>
    </source>
</evidence>
<evidence type="ECO:0000256" key="1">
    <source>
        <dbReference type="SAM" id="Phobius"/>
    </source>
</evidence>
<dbReference type="AlphaFoldDB" id="A0A914LUB1"/>
<keyword evidence="1" id="KW-0472">Membrane</keyword>
<organism evidence="2 3">
    <name type="scientific">Meloidogyne incognita</name>
    <name type="common">Southern root-knot nematode worm</name>
    <name type="synonym">Oxyuris incognita</name>
    <dbReference type="NCBI Taxonomy" id="6306"/>
    <lineage>
        <taxon>Eukaryota</taxon>
        <taxon>Metazoa</taxon>
        <taxon>Ecdysozoa</taxon>
        <taxon>Nematoda</taxon>
        <taxon>Chromadorea</taxon>
        <taxon>Rhabditida</taxon>
        <taxon>Tylenchina</taxon>
        <taxon>Tylenchomorpha</taxon>
        <taxon>Tylenchoidea</taxon>
        <taxon>Meloidogynidae</taxon>
        <taxon>Meloidogyninae</taxon>
        <taxon>Meloidogyne</taxon>
        <taxon>Meloidogyne incognita group</taxon>
    </lineage>
</organism>
<dbReference type="PROSITE" id="PS51257">
    <property type="entry name" value="PROKAR_LIPOPROTEIN"/>
    <property type="match status" value="1"/>
</dbReference>
<reference evidence="3" key="1">
    <citation type="submission" date="2022-11" db="UniProtKB">
        <authorList>
            <consortium name="WormBaseParasite"/>
        </authorList>
    </citation>
    <scope>IDENTIFICATION</scope>
</reference>
<proteinExistence type="predicted"/>
<feature type="transmembrane region" description="Helical" evidence="1">
    <location>
        <begin position="185"/>
        <end position="203"/>
    </location>
</feature>
<keyword evidence="1" id="KW-1133">Transmembrane helix</keyword>
<dbReference type="InterPro" id="IPR026112">
    <property type="entry name" value="AMN"/>
</dbReference>
<accession>A0A914LUB1</accession>
<dbReference type="WBParaSite" id="Minc3s00807g17602">
    <property type="protein sequence ID" value="Minc3s00807g17602"/>
    <property type="gene ID" value="Minc3s00807g17602"/>
</dbReference>
<name>A0A914LUB1_MELIC</name>
<sequence length="295" mass="34402">MKEREIFFGSPNSNFFEPQFSALCAFVSCEPFNSYCSLPLKPVGQCCEQCGAILSFRQNTLNFTKSLEIIRKYAKLIKDFEWLPKDSGISFVRIDNDDFHPLYQISILNKHSSNYNENQFCSVIWDIFKKIQQGINFETLYNPIGDGKTHLPIEYQPSAENEDKFYFDLKLKCSRQVGIIHFKELIPWLFLGLIFGVLLTLAIRSEYRRNPRLRLFIAGCLRNERFLNINVKWRRGTNENVEIPANWKGNNEINNETRINLFSTVTGSVSEFVNKAFLKSTKIDENEELIEEDDK</sequence>
<protein>
    <submittedName>
        <fullName evidence="3">Protein amnionless</fullName>
    </submittedName>
</protein>
<keyword evidence="2" id="KW-1185">Reference proteome</keyword>
<evidence type="ECO:0000313" key="2">
    <source>
        <dbReference type="Proteomes" id="UP000887563"/>
    </source>
</evidence>
<keyword evidence="1" id="KW-0812">Transmembrane</keyword>
<dbReference type="Proteomes" id="UP000887563">
    <property type="component" value="Unplaced"/>
</dbReference>